<dbReference type="Proteomes" id="UP000239736">
    <property type="component" value="Unassembled WGS sequence"/>
</dbReference>
<evidence type="ECO:0000256" key="2">
    <source>
        <dbReference type="ARBA" id="ARBA00002923"/>
    </source>
</evidence>
<gene>
    <name evidence="12" type="primary">lpxC</name>
    <name evidence="13" type="ORF">LV82_02022</name>
</gene>
<keyword evidence="6 12" id="KW-0441">Lipid A biosynthesis</keyword>
<evidence type="ECO:0000256" key="10">
    <source>
        <dbReference type="ARBA" id="ARBA00023098"/>
    </source>
</evidence>
<dbReference type="NCBIfam" id="TIGR00325">
    <property type="entry name" value="lpxC"/>
    <property type="match status" value="1"/>
</dbReference>
<feature type="binding site" evidence="12">
    <location>
        <position position="240"/>
    </location>
    <ligand>
        <name>Zn(2+)</name>
        <dbReference type="ChEBI" id="CHEBI:29105"/>
    </ligand>
</feature>
<dbReference type="Gene3D" id="3.30.1700.10">
    <property type="entry name" value="lpxc deacetylase, domain 2"/>
    <property type="match status" value="1"/>
</dbReference>
<organism evidence="13 14">
    <name type="scientific">Albidovulum inexpectatum</name>
    <dbReference type="NCBI Taxonomy" id="196587"/>
    <lineage>
        <taxon>Bacteria</taxon>
        <taxon>Pseudomonadati</taxon>
        <taxon>Pseudomonadota</taxon>
        <taxon>Alphaproteobacteria</taxon>
        <taxon>Rhodobacterales</taxon>
        <taxon>Paracoccaceae</taxon>
        <taxon>Albidovulum</taxon>
    </lineage>
</organism>
<keyword evidence="9 12" id="KW-0862">Zinc</keyword>
<evidence type="ECO:0000256" key="9">
    <source>
        <dbReference type="ARBA" id="ARBA00022833"/>
    </source>
</evidence>
<comment type="caution">
    <text evidence="13">The sequence shown here is derived from an EMBL/GenBank/DDBJ whole genome shotgun (WGS) entry which is preliminary data.</text>
</comment>
<name>A0A2S5JFE9_9RHOB</name>
<comment type="cofactor">
    <cofactor evidence="1 12">
        <name>Zn(2+)</name>
        <dbReference type="ChEBI" id="CHEBI:29105"/>
    </cofactor>
</comment>
<feature type="binding site" evidence="12">
    <location>
        <position position="236"/>
    </location>
    <ligand>
        <name>Zn(2+)</name>
        <dbReference type="ChEBI" id="CHEBI:29105"/>
    </ligand>
</feature>
<keyword evidence="5 12" id="KW-0444">Lipid biosynthesis</keyword>
<dbReference type="PANTHER" id="PTHR33694">
    <property type="entry name" value="UDP-3-O-ACYL-N-ACETYLGLUCOSAMINE DEACETYLASE 1, MITOCHONDRIAL-RELATED"/>
    <property type="match status" value="1"/>
</dbReference>
<evidence type="ECO:0000313" key="13">
    <source>
        <dbReference type="EMBL" id="PPB80150.1"/>
    </source>
</evidence>
<dbReference type="Gene3D" id="3.30.230.20">
    <property type="entry name" value="lpxc deacetylase, domain 1"/>
    <property type="match status" value="1"/>
</dbReference>
<dbReference type="AlphaFoldDB" id="A0A2S5JFE9"/>
<evidence type="ECO:0000313" key="14">
    <source>
        <dbReference type="Proteomes" id="UP000239736"/>
    </source>
</evidence>
<comment type="catalytic activity">
    <reaction evidence="11 12">
        <text>a UDP-3-O-[(3R)-3-hydroxyacyl]-N-acetyl-alpha-D-glucosamine + H2O = a UDP-3-O-[(3R)-3-hydroxyacyl]-alpha-D-glucosamine + acetate</text>
        <dbReference type="Rhea" id="RHEA:67816"/>
        <dbReference type="ChEBI" id="CHEBI:15377"/>
        <dbReference type="ChEBI" id="CHEBI:30089"/>
        <dbReference type="ChEBI" id="CHEBI:137740"/>
        <dbReference type="ChEBI" id="CHEBI:173225"/>
        <dbReference type="EC" id="3.5.1.108"/>
    </reaction>
</comment>
<dbReference type="InterPro" id="IPR011334">
    <property type="entry name" value="UDP-acyl_GlcNac_deAcase_C"/>
</dbReference>
<evidence type="ECO:0000256" key="5">
    <source>
        <dbReference type="ARBA" id="ARBA00022516"/>
    </source>
</evidence>
<dbReference type="GO" id="GO:0046872">
    <property type="term" value="F:metal ion binding"/>
    <property type="evidence" value="ECO:0007669"/>
    <property type="project" value="UniProtKB-KW"/>
</dbReference>
<evidence type="ECO:0000256" key="3">
    <source>
        <dbReference type="ARBA" id="ARBA00005002"/>
    </source>
</evidence>
<comment type="similarity">
    <text evidence="12">Belongs to the LpxC family.</text>
</comment>
<dbReference type="InterPro" id="IPR020568">
    <property type="entry name" value="Ribosomal_Su5_D2-typ_SF"/>
</dbReference>
<keyword evidence="14" id="KW-1185">Reference proteome</keyword>
<comment type="pathway">
    <text evidence="3 12">Glycolipid biosynthesis; lipid IV(A) biosynthesis; lipid IV(A) from (3R)-3-hydroxytetradecanoyl-[acyl-carrier-protein] and UDP-N-acetyl-alpha-D-glucosamine: step 2/6.</text>
</comment>
<sequence>MQTTIRTSVSFSGIGLHTGEPVRMTIHPASAEYGIWFRRTDVVGVDPMVPAHWNAVTDATLCTLVSNASGVSVSTIEHLMAALAGCGVHNALVELDGPEVPILDGSAAPFAAAILSRGLRRLDAPLRCFEILKPVEVRQGEAVARLEPSEMPEIDFTIDFADAAIGRQQRRLSVANGAFLRELSDCRTFCRQSDVQAMLARGLARGGRPGENAVVFDGDRIVSPGGLRRIDEPVRHKMLDALGDLALAGAPIIGRYVGVRSGHAMTNRLLRAVFADPTAYRLRDCDAALLSRLPGTNVAPSDIPAVA</sequence>
<dbReference type="Pfam" id="PF03331">
    <property type="entry name" value="LpxC"/>
    <property type="match status" value="1"/>
</dbReference>
<dbReference type="UniPathway" id="UPA00359">
    <property type="reaction ID" value="UER00478"/>
</dbReference>
<feature type="active site" description="Proton donor" evidence="12">
    <location>
        <position position="263"/>
    </location>
</feature>
<proteinExistence type="inferred from homology"/>
<dbReference type="SUPFAM" id="SSF54211">
    <property type="entry name" value="Ribosomal protein S5 domain 2-like"/>
    <property type="match status" value="2"/>
</dbReference>
<keyword evidence="8 12" id="KW-0378">Hydrolase</keyword>
<comment type="function">
    <text evidence="2 12">Catalyzes the hydrolysis of UDP-3-O-myristoyl-N-acetylglucosamine to form UDP-3-O-myristoylglucosamine and acetate, the committed step in lipid A biosynthesis.</text>
</comment>
<dbReference type="RefSeq" id="WP_104071333.1">
    <property type="nucleotide sequence ID" value="NZ_PRDS01000006.1"/>
</dbReference>
<dbReference type="InterPro" id="IPR004463">
    <property type="entry name" value="UDP-acyl_GlcNac_deAcase"/>
</dbReference>
<feature type="binding site" evidence="12">
    <location>
        <position position="78"/>
    </location>
    <ligand>
        <name>Zn(2+)</name>
        <dbReference type="ChEBI" id="CHEBI:29105"/>
    </ligand>
</feature>
<dbReference type="HAMAP" id="MF_00388">
    <property type="entry name" value="LpxC"/>
    <property type="match status" value="1"/>
</dbReference>
<evidence type="ECO:0000256" key="11">
    <source>
        <dbReference type="ARBA" id="ARBA00024535"/>
    </source>
</evidence>
<dbReference type="EC" id="3.5.1.108" evidence="4 12"/>
<reference evidence="13 14" key="1">
    <citation type="submission" date="2018-01" db="EMBL/GenBank/DDBJ databases">
        <title>Genomic Encyclopedia of Archaeal and Bacterial Type Strains, Phase II (KMG-II): from individual species to whole genera.</title>
        <authorList>
            <person name="Goeker M."/>
        </authorList>
    </citation>
    <scope>NUCLEOTIDE SEQUENCE [LARGE SCALE GENOMIC DNA]</scope>
    <source>
        <strain evidence="13 14">DSM 12048</strain>
    </source>
</reference>
<dbReference type="EMBL" id="PRDS01000006">
    <property type="protein sequence ID" value="PPB80150.1"/>
    <property type="molecule type" value="Genomic_DNA"/>
</dbReference>
<dbReference type="GO" id="GO:0009245">
    <property type="term" value="P:lipid A biosynthetic process"/>
    <property type="evidence" value="ECO:0007669"/>
    <property type="project" value="UniProtKB-UniRule"/>
</dbReference>
<dbReference type="GO" id="GO:0103117">
    <property type="term" value="F:UDP-3-O-acyl-N-acetylglucosamine deacetylase activity"/>
    <property type="evidence" value="ECO:0007669"/>
    <property type="project" value="UniProtKB-UniRule"/>
</dbReference>
<evidence type="ECO:0000256" key="4">
    <source>
        <dbReference type="ARBA" id="ARBA00012745"/>
    </source>
</evidence>
<dbReference type="GO" id="GO:0016020">
    <property type="term" value="C:membrane"/>
    <property type="evidence" value="ECO:0007669"/>
    <property type="project" value="GOC"/>
</dbReference>
<evidence type="ECO:0000256" key="6">
    <source>
        <dbReference type="ARBA" id="ARBA00022556"/>
    </source>
</evidence>
<evidence type="ECO:0000256" key="1">
    <source>
        <dbReference type="ARBA" id="ARBA00001947"/>
    </source>
</evidence>
<keyword evidence="7 12" id="KW-0479">Metal-binding</keyword>
<dbReference type="InterPro" id="IPR015870">
    <property type="entry name" value="UDP-acyl_N-AcGlcN_deAcase_N"/>
</dbReference>
<accession>A0A2S5JFE9</accession>
<evidence type="ECO:0000256" key="12">
    <source>
        <dbReference type="HAMAP-Rule" id="MF_00388"/>
    </source>
</evidence>
<dbReference type="PANTHER" id="PTHR33694:SF1">
    <property type="entry name" value="UDP-3-O-ACYL-N-ACETYLGLUCOSAMINE DEACETYLASE 1, MITOCHONDRIAL-RELATED"/>
    <property type="match status" value="1"/>
</dbReference>
<dbReference type="OrthoDB" id="9802746at2"/>
<evidence type="ECO:0000256" key="7">
    <source>
        <dbReference type="ARBA" id="ARBA00022723"/>
    </source>
</evidence>
<protein>
    <recommendedName>
        <fullName evidence="4 12">UDP-3-O-acyl-N-acetylglucosamine deacetylase</fullName>
        <shortName evidence="12">UDP-3-O-acyl-GlcNAc deacetylase</shortName>
        <ecNumber evidence="4 12">3.5.1.108</ecNumber>
    </recommendedName>
    <alternativeName>
        <fullName evidence="12">UDP-3-O-[R-3-hydroxymyristoyl]-N-acetylglucosamine deacetylase</fullName>
    </alternativeName>
</protein>
<keyword evidence="10 12" id="KW-0443">Lipid metabolism</keyword>
<evidence type="ECO:0000256" key="8">
    <source>
        <dbReference type="ARBA" id="ARBA00022801"/>
    </source>
</evidence>